<evidence type="ECO:0008006" key="3">
    <source>
        <dbReference type="Google" id="ProtNLM"/>
    </source>
</evidence>
<evidence type="ECO:0000313" key="1">
    <source>
        <dbReference type="EMBL" id="KAF0447702.1"/>
    </source>
</evidence>
<keyword evidence="2" id="KW-1185">Reference proteome</keyword>
<accession>A0A8H3XDS7</accession>
<dbReference type="EMBL" id="WTPW01001236">
    <property type="protein sequence ID" value="KAF0447702.1"/>
    <property type="molecule type" value="Genomic_DNA"/>
</dbReference>
<sequence>MIYSEWKIIDHINRNGLDNHEINLRDRLKINQLNHKLHKNNTSGYNGITFLKVGDYRYWDFTWSENEKRKHKIFKTKQEAIDFKLAIIKLQTI</sequence>
<comment type="caution">
    <text evidence="1">The sequence shown here is derived from an EMBL/GenBank/DDBJ whole genome shotgun (WGS) entry which is preliminary data.</text>
</comment>
<dbReference type="Gene3D" id="1.20.5.2050">
    <property type="match status" value="1"/>
</dbReference>
<name>A0A8H3XDS7_GIGMA</name>
<reference evidence="1 2" key="1">
    <citation type="journal article" date="2019" name="Environ. Microbiol.">
        <title>At the nexus of three kingdoms: the genome of the mycorrhizal fungus Gigaspora margarita provides insights into plant, endobacterial and fungal interactions.</title>
        <authorList>
            <person name="Venice F."/>
            <person name="Ghignone S."/>
            <person name="Salvioli di Fossalunga A."/>
            <person name="Amselem J."/>
            <person name="Novero M."/>
            <person name="Xianan X."/>
            <person name="Sedzielewska Toro K."/>
            <person name="Morin E."/>
            <person name="Lipzen A."/>
            <person name="Grigoriev I.V."/>
            <person name="Henrissat B."/>
            <person name="Martin F.M."/>
            <person name="Bonfante P."/>
        </authorList>
    </citation>
    <scope>NUCLEOTIDE SEQUENCE [LARGE SCALE GENOMIC DNA]</scope>
    <source>
        <strain evidence="1 2">BEG34</strain>
    </source>
</reference>
<dbReference type="OrthoDB" id="2419640at2759"/>
<proteinExistence type="predicted"/>
<organism evidence="1 2">
    <name type="scientific">Gigaspora margarita</name>
    <dbReference type="NCBI Taxonomy" id="4874"/>
    <lineage>
        <taxon>Eukaryota</taxon>
        <taxon>Fungi</taxon>
        <taxon>Fungi incertae sedis</taxon>
        <taxon>Mucoromycota</taxon>
        <taxon>Glomeromycotina</taxon>
        <taxon>Glomeromycetes</taxon>
        <taxon>Diversisporales</taxon>
        <taxon>Gigasporaceae</taxon>
        <taxon>Gigaspora</taxon>
    </lineage>
</organism>
<dbReference type="AlphaFoldDB" id="A0A8H3XDS7"/>
<evidence type="ECO:0000313" key="2">
    <source>
        <dbReference type="Proteomes" id="UP000439903"/>
    </source>
</evidence>
<dbReference type="Proteomes" id="UP000439903">
    <property type="component" value="Unassembled WGS sequence"/>
</dbReference>
<gene>
    <name evidence="1" type="ORF">F8M41_002762</name>
</gene>
<protein>
    <recommendedName>
        <fullName evidence="3">AP2/ERF domain-containing protein</fullName>
    </recommendedName>
</protein>